<dbReference type="AlphaFoldDB" id="A0A1T4WIU6"/>
<keyword evidence="4 5" id="KW-0067">ATP-binding</keyword>
<dbReference type="SMART" id="SM00220">
    <property type="entry name" value="S_TKc"/>
    <property type="match status" value="1"/>
</dbReference>
<protein>
    <submittedName>
        <fullName evidence="8">Serine/threonine protein kinase</fullName>
    </submittedName>
</protein>
<evidence type="ECO:0000256" key="2">
    <source>
        <dbReference type="ARBA" id="ARBA00022741"/>
    </source>
</evidence>
<dbReference type="InterPro" id="IPR017441">
    <property type="entry name" value="Protein_kinase_ATP_BS"/>
</dbReference>
<dbReference type="PANTHER" id="PTHR43289">
    <property type="entry name" value="MITOGEN-ACTIVATED PROTEIN KINASE KINASE KINASE 20-RELATED"/>
    <property type="match status" value="1"/>
</dbReference>
<dbReference type="PROSITE" id="PS50011">
    <property type="entry name" value="PROTEIN_KINASE_DOM"/>
    <property type="match status" value="1"/>
</dbReference>
<feature type="region of interest" description="Disordered" evidence="6">
    <location>
        <begin position="280"/>
        <end position="310"/>
    </location>
</feature>
<gene>
    <name evidence="8" type="ORF">SAMN02745702_02322</name>
</gene>
<dbReference type="EMBL" id="FUYA01000008">
    <property type="protein sequence ID" value="SKA77264.1"/>
    <property type="molecule type" value="Genomic_DNA"/>
</dbReference>
<feature type="binding site" evidence="5">
    <location>
        <position position="34"/>
    </location>
    <ligand>
        <name>ATP</name>
        <dbReference type="ChEBI" id="CHEBI:30616"/>
    </ligand>
</feature>
<evidence type="ECO:0000256" key="1">
    <source>
        <dbReference type="ARBA" id="ARBA00022679"/>
    </source>
</evidence>
<keyword evidence="2 5" id="KW-0547">Nucleotide-binding</keyword>
<keyword evidence="1" id="KW-0808">Transferase</keyword>
<dbReference type="GO" id="GO:0004674">
    <property type="term" value="F:protein serine/threonine kinase activity"/>
    <property type="evidence" value="ECO:0007669"/>
    <property type="project" value="UniProtKB-KW"/>
</dbReference>
<dbReference type="STRING" id="1121442.SAMN02745702_02322"/>
<evidence type="ECO:0000313" key="8">
    <source>
        <dbReference type="EMBL" id="SKA77264.1"/>
    </source>
</evidence>
<evidence type="ECO:0000256" key="3">
    <source>
        <dbReference type="ARBA" id="ARBA00022777"/>
    </source>
</evidence>
<dbReference type="OrthoDB" id="9779541at2"/>
<evidence type="ECO:0000259" key="7">
    <source>
        <dbReference type="PROSITE" id="PS50011"/>
    </source>
</evidence>
<accession>A0A1T4WIU6</accession>
<dbReference type="InterPro" id="IPR008271">
    <property type="entry name" value="Ser/Thr_kinase_AS"/>
</dbReference>
<sequence length="450" mass="50047">MKIGDYTVRGLLGRGGMGAVYKVQKNGGPLLALKLLDPAEMFVAVVGMREAENRFLAEARALSSLRHSHIVSIHDQGRDQQGRPFFTMDYSCQNLGDLIGETYMVEEPSRVLPVGRAVALLQQVLSALGALHDRGIIHRDIKPFNVLLTAKWQVKLIDFGLSRLRGEQILLHRSEKVGSPYYAAPEQELDPAAAGPAADLYSCAVMLYRMLSGQLPQERQLTSLRPELSACWDDFFHTALAPAPASRFASAEEMSTALSSCFSSWEQGIEQVCVLPERAPNSSRAGRSPRFAPWPGPLRSSPVRTGPRRRPEQLGLDPLWRPQIFCSHDFLQAGTLLHDRTLRLVWDRLGSPEPMDFPAAIAYVQALNSAAHHGIQTWRLPTLPELLSLLEPVRQGQELCQPRQFASSHPRLWCADRRTHLAAWFANMELGFLGYSDLSCQHWVCAVSSA</sequence>
<dbReference type="PROSITE" id="PS00108">
    <property type="entry name" value="PROTEIN_KINASE_ST"/>
    <property type="match status" value="1"/>
</dbReference>
<organism evidence="8 9">
    <name type="scientific">Desulfobaculum bizertense DSM 18034</name>
    <dbReference type="NCBI Taxonomy" id="1121442"/>
    <lineage>
        <taxon>Bacteria</taxon>
        <taxon>Pseudomonadati</taxon>
        <taxon>Thermodesulfobacteriota</taxon>
        <taxon>Desulfovibrionia</taxon>
        <taxon>Desulfovibrionales</taxon>
        <taxon>Desulfovibrionaceae</taxon>
        <taxon>Desulfobaculum</taxon>
    </lineage>
</organism>
<evidence type="ECO:0000256" key="6">
    <source>
        <dbReference type="SAM" id="MobiDB-lite"/>
    </source>
</evidence>
<keyword evidence="9" id="KW-1185">Reference proteome</keyword>
<dbReference type="Proteomes" id="UP000189733">
    <property type="component" value="Unassembled WGS sequence"/>
</dbReference>
<dbReference type="GO" id="GO:0005524">
    <property type="term" value="F:ATP binding"/>
    <property type="evidence" value="ECO:0007669"/>
    <property type="project" value="UniProtKB-UniRule"/>
</dbReference>
<evidence type="ECO:0000256" key="4">
    <source>
        <dbReference type="ARBA" id="ARBA00022840"/>
    </source>
</evidence>
<keyword evidence="3 8" id="KW-0418">Kinase</keyword>
<evidence type="ECO:0000256" key="5">
    <source>
        <dbReference type="PROSITE-ProRule" id="PRU10141"/>
    </source>
</evidence>
<proteinExistence type="predicted"/>
<evidence type="ECO:0000313" key="9">
    <source>
        <dbReference type="Proteomes" id="UP000189733"/>
    </source>
</evidence>
<dbReference type="InterPro" id="IPR011460">
    <property type="entry name" value="Lcl_C"/>
</dbReference>
<dbReference type="PROSITE" id="PS00107">
    <property type="entry name" value="PROTEIN_KINASE_ATP"/>
    <property type="match status" value="1"/>
</dbReference>
<dbReference type="SUPFAM" id="SSF56112">
    <property type="entry name" value="Protein kinase-like (PK-like)"/>
    <property type="match status" value="1"/>
</dbReference>
<name>A0A1T4WIU6_9BACT</name>
<dbReference type="PANTHER" id="PTHR43289:SF6">
    <property type="entry name" value="SERINE_THREONINE-PROTEIN KINASE NEKL-3"/>
    <property type="match status" value="1"/>
</dbReference>
<dbReference type="RefSeq" id="WP_078685606.1">
    <property type="nucleotide sequence ID" value="NZ_FUYA01000008.1"/>
</dbReference>
<dbReference type="InterPro" id="IPR011009">
    <property type="entry name" value="Kinase-like_dom_sf"/>
</dbReference>
<dbReference type="Pfam" id="PF07603">
    <property type="entry name" value="Lcl_C"/>
    <property type="match status" value="1"/>
</dbReference>
<dbReference type="InterPro" id="IPR000719">
    <property type="entry name" value="Prot_kinase_dom"/>
</dbReference>
<dbReference type="CDD" id="cd14014">
    <property type="entry name" value="STKc_PknB_like"/>
    <property type="match status" value="1"/>
</dbReference>
<reference evidence="8 9" key="1">
    <citation type="submission" date="2017-02" db="EMBL/GenBank/DDBJ databases">
        <authorList>
            <person name="Peterson S.W."/>
        </authorList>
    </citation>
    <scope>NUCLEOTIDE SEQUENCE [LARGE SCALE GENOMIC DNA]</scope>
    <source>
        <strain evidence="8 9">DSM 18034</strain>
    </source>
</reference>
<feature type="domain" description="Protein kinase" evidence="7">
    <location>
        <begin position="6"/>
        <end position="262"/>
    </location>
</feature>
<dbReference type="Gene3D" id="1.10.510.10">
    <property type="entry name" value="Transferase(Phosphotransferase) domain 1"/>
    <property type="match status" value="1"/>
</dbReference>
<dbReference type="Gene3D" id="3.30.200.20">
    <property type="entry name" value="Phosphorylase Kinase, domain 1"/>
    <property type="match status" value="1"/>
</dbReference>
<dbReference type="Pfam" id="PF00069">
    <property type="entry name" value="Pkinase"/>
    <property type="match status" value="1"/>
</dbReference>
<keyword evidence="8" id="KW-0723">Serine/threonine-protein kinase</keyword>